<protein>
    <recommendedName>
        <fullName evidence="3">Rhodanese domain-containing protein</fullName>
    </recommendedName>
</protein>
<reference evidence="1 2" key="1">
    <citation type="submission" date="2020-04" db="EMBL/GenBank/DDBJ databases">
        <title>Bacillus sp. UniB3 isolated from commercial digestive syrup.</title>
        <authorList>
            <person name="Thorat V."/>
            <person name="Kirdat K."/>
            <person name="Tiwarekar B."/>
            <person name="Yadav A."/>
        </authorList>
    </citation>
    <scope>NUCLEOTIDE SEQUENCE [LARGE SCALE GENOMIC DNA]</scope>
    <source>
        <strain evidence="1 2">UniB3</strain>
    </source>
</reference>
<dbReference type="SUPFAM" id="SSF52821">
    <property type="entry name" value="Rhodanese/Cell cycle control phosphatase"/>
    <property type="match status" value="1"/>
</dbReference>
<sequence>MTIAILSFIIIGYFIFRRNIPIIGVPQINKKDIELSMLNVVDIRDYNVSYKSPIQGAINIPVSYINRHYTDISKSDLIVVASNRLEKNVGIRLLSQKGFKIVGYILFDEYEMGEHR</sequence>
<proteinExistence type="predicted"/>
<dbReference type="EMBL" id="JABBPK010000001">
    <property type="protein sequence ID" value="NMO79163.1"/>
    <property type="molecule type" value="Genomic_DNA"/>
</dbReference>
<name>A0A7Y0KB01_9BACI</name>
<dbReference type="RefSeq" id="WP_016203419.1">
    <property type="nucleotide sequence ID" value="NZ_JABBPK010000001.1"/>
</dbReference>
<accession>A0A7Y0KB01</accession>
<evidence type="ECO:0000313" key="2">
    <source>
        <dbReference type="Proteomes" id="UP000588491"/>
    </source>
</evidence>
<evidence type="ECO:0000313" key="1">
    <source>
        <dbReference type="EMBL" id="NMO79163.1"/>
    </source>
</evidence>
<gene>
    <name evidence="1" type="ORF">HHU08_19605</name>
</gene>
<dbReference type="AlphaFoldDB" id="A0A7Y0KB01"/>
<dbReference type="Proteomes" id="UP000588491">
    <property type="component" value="Unassembled WGS sequence"/>
</dbReference>
<dbReference type="InterPro" id="IPR036873">
    <property type="entry name" value="Rhodanese-like_dom_sf"/>
</dbReference>
<evidence type="ECO:0008006" key="3">
    <source>
        <dbReference type="Google" id="ProtNLM"/>
    </source>
</evidence>
<organism evidence="1 2">
    <name type="scientific">Niallia alba</name>
    <dbReference type="NCBI Taxonomy" id="2729105"/>
    <lineage>
        <taxon>Bacteria</taxon>
        <taxon>Bacillati</taxon>
        <taxon>Bacillota</taxon>
        <taxon>Bacilli</taxon>
        <taxon>Bacillales</taxon>
        <taxon>Bacillaceae</taxon>
        <taxon>Niallia</taxon>
    </lineage>
</organism>
<comment type="caution">
    <text evidence="1">The sequence shown here is derived from an EMBL/GenBank/DDBJ whole genome shotgun (WGS) entry which is preliminary data.</text>
</comment>
<dbReference type="Gene3D" id="3.40.250.10">
    <property type="entry name" value="Rhodanese-like domain"/>
    <property type="match status" value="1"/>
</dbReference>
<keyword evidence="2" id="KW-1185">Reference proteome</keyword>